<dbReference type="GO" id="GO:0030435">
    <property type="term" value="P:sporulation resulting in formation of a cellular spore"/>
    <property type="evidence" value="ECO:0007669"/>
    <property type="project" value="UniProtKB-KW"/>
</dbReference>
<dbReference type="Pfam" id="PF07875">
    <property type="entry name" value="Coat_F"/>
    <property type="match status" value="1"/>
</dbReference>
<reference evidence="5" key="1">
    <citation type="submission" date="2020-07" db="EMBL/GenBank/DDBJ databases">
        <authorList>
            <person name="Partida-Martinez L."/>
            <person name="Huntemann M."/>
            <person name="Clum A."/>
            <person name="Wang J."/>
            <person name="Palaniappan K."/>
            <person name="Ritter S."/>
            <person name="Chen I.-M."/>
            <person name="Stamatis D."/>
            <person name="Reddy T."/>
            <person name="O'Malley R."/>
            <person name="Daum C."/>
            <person name="Shapiro N."/>
            <person name="Ivanova N."/>
            <person name="Kyrpides N."/>
            <person name="Woyke T."/>
        </authorList>
    </citation>
    <scope>NUCLEOTIDE SEQUENCE [LARGE SCALE GENOMIC DNA]</scope>
    <source>
        <strain evidence="5">AT2.8</strain>
    </source>
</reference>
<comment type="subcellular location">
    <subcellularLocation>
        <location evidence="2">Spore coat</location>
    </subcellularLocation>
</comment>
<dbReference type="PANTHER" id="PTHR39183:SF1">
    <property type="entry name" value="SPORE COAT PROTEIN F-LIKE PROTEIN YHCQ"/>
    <property type="match status" value="1"/>
</dbReference>
<evidence type="ECO:0000256" key="1">
    <source>
        <dbReference type="ARBA" id="ARBA00022969"/>
    </source>
</evidence>
<sequence length="167" mass="19350">MEQQERKTLAWHETLELHELVAFQSVGLMKLKLSYRKVPDQELKEIYNKSIHELENNLGELLRFYPSAPGYQGRDDEDDFREDVGFYAGDLLSLSKALVRNLSVAITETATPALRNVLTKQLNAGIKGHERIYNYMYRHGLYPSYDLGRLLGLDIENAQKALRMKYK</sequence>
<comment type="similarity">
    <text evidence="3">Belongs to the CotF family.</text>
</comment>
<name>A0A852T614_9BACI</name>
<organism evidence="4 5">
    <name type="scientific">Neobacillus niacini</name>
    <dbReference type="NCBI Taxonomy" id="86668"/>
    <lineage>
        <taxon>Bacteria</taxon>
        <taxon>Bacillati</taxon>
        <taxon>Bacillota</taxon>
        <taxon>Bacilli</taxon>
        <taxon>Bacillales</taxon>
        <taxon>Bacillaceae</taxon>
        <taxon>Neobacillus</taxon>
    </lineage>
</organism>
<gene>
    <name evidence="4" type="ORF">F4694_000360</name>
</gene>
<accession>A0A852T614</accession>
<dbReference type="Proteomes" id="UP000548423">
    <property type="component" value="Unassembled WGS sequence"/>
</dbReference>
<comment type="caution">
    <text evidence="4">The sequence shown here is derived from an EMBL/GenBank/DDBJ whole genome shotgun (WGS) entry which is preliminary data.</text>
</comment>
<keyword evidence="1" id="KW-0749">Sporulation</keyword>
<dbReference type="EMBL" id="JACCBX010000001">
    <property type="protein sequence ID" value="NYE03641.1"/>
    <property type="molecule type" value="Genomic_DNA"/>
</dbReference>
<evidence type="ECO:0000256" key="2">
    <source>
        <dbReference type="ARBA" id="ARBA00024325"/>
    </source>
</evidence>
<reference evidence="5" key="2">
    <citation type="submission" date="2020-08" db="EMBL/GenBank/DDBJ databases">
        <title>The Agave Microbiome: Exploring the role of microbial communities in plant adaptations to desert environments.</title>
        <authorList>
            <person name="Partida-Martinez L.P."/>
        </authorList>
    </citation>
    <scope>NUCLEOTIDE SEQUENCE [LARGE SCALE GENOMIC DNA]</scope>
    <source>
        <strain evidence="5">AT2.8</strain>
    </source>
</reference>
<evidence type="ECO:0000313" key="5">
    <source>
        <dbReference type="Proteomes" id="UP000548423"/>
    </source>
</evidence>
<dbReference type="Gene3D" id="1.20.1260.10">
    <property type="match status" value="1"/>
</dbReference>
<dbReference type="InterPro" id="IPR012347">
    <property type="entry name" value="Ferritin-like"/>
</dbReference>
<evidence type="ECO:0000256" key="3">
    <source>
        <dbReference type="ARBA" id="ARBA00024344"/>
    </source>
</evidence>
<evidence type="ECO:0000313" key="4">
    <source>
        <dbReference type="EMBL" id="NYE03641.1"/>
    </source>
</evidence>
<dbReference type="PANTHER" id="PTHR39183">
    <property type="entry name" value="SPORE COAT PROTEIN F-LIKE PROTEIN YHCQ"/>
    <property type="match status" value="1"/>
</dbReference>
<proteinExistence type="inferred from homology"/>
<protein>
    <submittedName>
        <fullName evidence="4">Spore coat protein F</fullName>
    </submittedName>
</protein>
<dbReference type="AlphaFoldDB" id="A0A852T614"/>
<dbReference type="InterPro" id="IPR012851">
    <property type="entry name" value="Spore_coat_CotF-like"/>
</dbReference>